<evidence type="ECO:0008006" key="3">
    <source>
        <dbReference type="Google" id="ProtNLM"/>
    </source>
</evidence>
<gene>
    <name evidence="1" type="ORF">VB854_22315</name>
</gene>
<protein>
    <recommendedName>
        <fullName evidence="3">DUF4384 domain-containing protein</fullName>
    </recommendedName>
</protein>
<dbReference type="Proteomes" id="UP001301728">
    <property type="component" value="Unassembled WGS sequence"/>
</dbReference>
<evidence type="ECO:0000313" key="2">
    <source>
        <dbReference type="Proteomes" id="UP001301728"/>
    </source>
</evidence>
<evidence type="ECO:0000313" key="1">
    <source>
        <dbReference type="EMBL" id="MEA5521676.1"/>
    </source>
</evidence>
<organism evidence="1 2">
    <name type="scientific">Limnoraphis robusta CCNP1315</name>
    <dbReference type="NCBI Taxonomy" id="3110306"/>
    <lineage>
        <taxon>Bacteria</taxon>
        <taxon>Bacillati</taxon>
        <taxon>Cyanobacteriota</taxon>
        <taxon>Cyanophyceae</taxon>
        <taxon>Oscillatoriophycideae</taxon>
        <taxon>Oscillatoriales</taxon>
        <taxon>Sirenicapillariaceae</taxon>
        <taxon>Limnoraphis</taxon>
    </lineage>
</organism>
<reference evidence="1 2" key="1">
    <citation type="submission" date="2023-12" db="EMBL/GenBank/DDBJ databases">
        <title>Baltic Sea Cyanobacteria.</title>
        <authorList>
            <person name="Delbaje E."/>
            <person name="Fewer D.P."/>
            <person name="Shishido T.K."/>
        </authorList>
    </citation>
    <scope>NUCLEOTIDE SEQUENCE [LARGE SCALE GENOMIC DNA]</scope>
    <source>
        <strain evidence="1 2">CCNP 1315</strain>
    </source>
</reference>
<accession>A0ABU5U433</accession>
<name>A0ABU5U433_9CYAN</name>
<sequence length="295" mass="35160">MNDKFLEEIANSLFPDQTPAAAKEHRCLFRLRFHPENYQLKNNPNNNDDQTIASLMKQELNCLPTDIQRRLAEVITEVVNQYQLELDSDKQESQNWSNRGRGQTGIWREVYQWLWQYKYPRWELDSLFWEPLKQQIDDENWIQIQPETVRNWELPELPEPEPLPVGEPLFITIKLPPESRYLLLLHRGLTQRCFLCPSMVFAPEYRADENVIRLPQPESYWYQQKKMGIRLTTPGTDGYIAIALKEALDFDWLKPTKQELILNWTSDRMEQLLGWLSDNPSSWQGCYQEFKVVKR</sequence>
<dbReference type="EMBL" id="JAYGHT010000136">
    <property type="protein sequence ID" value="MEA5521676.1"/>
    <property type="molecule type" value="Genomic_DNA"/>
</dbReference>
<keyword evidence="2" id="KW-1185">Reference proteome</keyword>
<dbReference type="RefSeq" id="WP_323274705.1">
    <property type="nucleotide sequence ID" value="NZ_JAYGHT010000136.1"/>
</dbReference>
<proteinExistence type="predicted"/>
<comment type="caution">
    <text evidence="1">The sequence shown here is derived from an EMBL/GenBank/DDBJ whole genome shotgun (WGS) entry which is preliminary data.</text>
</comment>